<feature type="region of interest" description="Disordered" evidence="5">
    <location>
        <begin position="107"/>
        <end position="178"/>
    </location>
</feature>
<keyword evidence="4" id="KW-0539">Nucleus</keyword>
<dbReference type="PROSITE" id="PS52014">
    <property type="entry name" value="SAMD1_WH"/>
    <property type="match status" value="1"/>
</dbReference>
<dbReference type="PANTHER" id="PTHR36292">
    <property type="entry name" value="UPF0575 PROTEIN C19ORF67"/>
    <property type="match status" value="1"/>
</dbReference>
<feature type="compositionally biased region" description="Acidic residues" evidence="5">
    <location>
        <begin position="112"/>
        <end position="121"/>
    </location>
</feature>
<dbReference type="STRING" id="75743.A0A401QFN2"/>
<keyword evidence="2" id="KW-0597">Phosphoprotein</keyword>
<evidence type="ECO:0000313" key="8">
    <source>
        <dbReference type="Proteomes" id="UP000288216"/>
    </source>
</evidence>
<accession>A0A401QFN2</accession>
<organism evidence="7 8">
    <name type="scientific">Scyliorhinus torazame</name>
    <name type="common">Cloudy catshark</name>
    <name type="synonym">Catulus torazame</name>
    <dbReference type="NCBI Taxonomy" id="75743"/>
    <lineage>
        <taxon>Eukaryota</taxon>
        <taxon>Metazoa</taxon>
        <taxon>Chordata</taxon>
        <taxon>Craniata</taxon>
        <taxon>Vertebrata</taxon>
        <taxon>Chondrichthyes</taxon>
        <taxon>Elasmobranchii</taxon>
        <taxon>Galeomorphii</taxon>
        <taxon>Galeoidea</taxon>
        <taxon>Carcharhiniformes</taxon>
        <taxon>Scyliorhinidae</taxon>
        <taxon>Scyliorhinus</taxon>
    </lineage>
</organism>
<feature type="region of interest" description="Disordered" evidence="5">
    <location>
        <begin position="209"/>
        <end position="238"/>
    </location>
</feature>
<evidence type="ECO:0000256" key="4">
    <source>
        <dbReference type="ARBA" id="ARBA00023242"/>
    </source>
</evidence>
<dbReference type="EMBL" id="BFAA01049526">
    <property type="protein sequence ID" value="GCB84152.1"/>
    <property type="molecule type" value="Genomic_DNA"/>
</dbReference>
<keyword evidence="8" id="KW-1185">Reference proteome</keyword>
<evidence type="ECO:0000313" key="7">
    <source>
        <dbReference type="EMBL" id="GCB84152.1"/>
    </source>
</evidence>
<evidence type="ECO:0000256" key="2">
    <source>
        <dbReference type="ARBA" id="ARBA00022553"/>
    </source>
</evidence>
<gene>
    <name evidence="7" type="ORF">scyTo_0024550</name>
</gene>
<dbReference type="GO" id="GO:0005634">
    <property type="term" value="C:nucleus"/>
    <property type="evidence" value="ECO:0007669"/>
    <property type="project" value="UniProtKB-SubCell"/>
</dbReference>
<sequence length="269" mass="30232">MELQYTEWILETIDSLRSRKARPDLERICRMIERRHGLPPAETQQQLDKLVRAELVVKVAYKGSNSYRNAAKWYKNKQRKRGGAAAGAAPGGSGILQAVHSLLLQRRREEVVEGEEEEEEEPHQQTQQEPQQPLQQTQQTHQQDPQQLQQELQQAPQQHREPLLDRHSNPRGVSLRDIERHLGRKLGRARLQVALRREVHRGRLLQTPAGTHYLLPPGSGEPTAGSPAGAPPARKQPAHTVSNSPELCLCVSVSVCVSVSECVQVSVCE</sequence>
<evidence type="ECO:0000256" key="5">
    <source>
        <dbReference type="SAM" id="MobiDB-lite"/>
    </source>
</evidence>
<comment type="subcellular location">
    <subcellularLocation>
        <location evidence="1">Nucleus</location>
    </subcellularLocation>
</comment>
<feature type="compositionally biased region" description="Low complexity" evidence="5">
    <location>
        <begin position="124"/>
        <end position="157"/>
    </location>
</feature>
<evidence type="ECO:0000256" key="1">
    <source>
        <dbReference type="ARBA" id="ARBA00004123"/>
    </source>
</evidence>
<dbReference type="Proteomes" id="UP000288216">
    <property type="component" value="Unassembled WGS sequence"/>
</dbReference>
<feature type="domain" description="SAMD1-like winged helix (WH)" evidence="6">
    <location>
        <begin position="1"/>
        <end position="73"/>
    </location>
</feature>
<evidence type="ECO:0000259" key="6">
    <source>
        <dbReference type="PROSITE" id="PS52014"/>
    </source>
</evidence>
<proteinExistence type="predicted"/>
<comment type="caution">
    <text evidence="7">The sequence shown here is derived from an EMBL/GenBank/DDBJ whole genome shotgun (WGS) entry which is preliminary data.</text>
</comment>
<dbReference type="OrthoDB" id="10004495at2759"/>
<evidence type="ECO:0000256" key="3">
    <source>
        <dbReference type="ARBA" id="ARBA00022853"/>
    </source>
</evidence>
<name>A0A401QFN2_SCYTO</name>
<dbReference type="InterPro" id="IPR048589">
    <property type="entry name" value="SAMD1-like_WH"/>
</dbReference>
<keyword evidence="3" id="KW-0156">Chromatin regulator</keyword>
<dbReference type="GO" id="GO:0006325">
    <property type="term" value="P:chromatin organization"/>
    <property type="evidence" value="ECO:0007669"/>
    <property type="project" value="UniProtKB-KW"/>
</dbReference>
<protein>
    <recommendedName>
        <fullName evidence="6">SAMD1-like winged helix (WH) domain-containing protein</fullName>
    </recommendedName>
</protein>
<dbReference type="Pfam" id="PF21524">
    <property type="entry name" value="SAMD1_WH"/>
    <property type="match status" value="1"/>
</dbReference>
<dbReference type="PANTHER" id="PTHR36292:SF2">
    <property type="entry name" value="STERILE ALPHA MOTIF DOMAIN-CONTAINING PROTEIN 1"/>
    <property type="match status" value="1"/>
</dbReference>
<dbReference type="GO" id="GO:0003677">
    <property type="term" value="F:DNA binding"/>
    <property type="evidence" value="ECO:0007669"/>
    <property type="project" value="InterPro"/>
</dbReference>
<dbReference type="AlphaFoldDB" id="A0A401QFN2"/>
<feature type="compositionally biased region" description="Basic and acidic residues" evidence="5">
    <location>
        <begin position="158"/>
        <end position="178"/>
    </location>
</feature>
<reference evidence="7 8" key="1">
    <citation type="journal article" date="2018" name="Nat. Ecol. Evol.">
        <title>Shark genomes provide insights into elasmobranch evolution and the origin of vertebrates.</title>
        <authorList>
            <person name="Hara Y"/>
            <person name="Yamaguchi K"/>
            <person name="Onimaru K"/>
            <person name="Kadota M"/>
            <person name="Koyanagi M"/>
            <person name="Keeley SD"/>
            <person name="Tatsumi K"/>
            <person name="Tanaka K"/>
            <person name="Motone F"/>
            <person name="Kageyama Y"/>
            <person name="Nozu R"/>
            <person name="Adachi N"/>
            <person name="Nishimura O"/>
            <person name="Nakagawa R"/>
            <person name="Tanegashima C"/>
            <person name="Kiyatake I"/>
            <person name="Matsumoto R"/>
            <person name="Murakumo K"/>
            <person name="Nishida K"/>
            <person name="Terakita A"/>
            <person name="Kuratani S"/>
            <person name="Sato K"/>
            <person name="Hyodo S Kuraku.S."/>
        </authorList>
    </citation>
    <scope>NUCLEOTIDE SEQUENCE [LARGE SCALE GENOMIC DNA]</scope>
</reference>
<feature type="compositionally biased region" description="Low complexity" evidence="5">
    <location>
        <begin position="216"/>
        <end position="233"/>
    </location>
</feature>
<dbReference type="OMA" id="ERICRMI"/>